<dbReference type="AlphaFoldDB" id="A0A7J0CES7"/>
<gene>
    <name evidence="2" type="ORF">HEB29_005263</name>
    <name evidence="1" type="ORF">Sfulv_55780</name>
</gene>
<dbReference type="EMBL" id="BLWC01000001">
    <property type="protein sequence ID" value="GFN00768.1"/>
    <property type="molecule type" value="Genomic_DNA"/>
</dbReference>
<evidence type="ECO:0000313" key="1">
    <source>
        <dbReference type="EMBL" id="GFN00768.1"/>
    </source>
</evidence>
<protein>
    <submittedName>
        <fullName evidence="2">Exo-beta-1,3-glucanase (GH17 family)</fullName>
    </submittedName>
</protein>
<proteinExistence type="predicted"/>
<dbReference type="RefSeq" id="WP_173316989.1">
    <property type="nucleotide sequence ID" value="NZ_BAAAUE010000022.1"/>
</dbReference>
<sequence length="61" mass="7300">MNDRFLTFNPRRNSAWSSNNQERHVRTALATGRRWGVKVLVWESVDGDWRLIEDPDTHFEE</sequence>
<reference evidence="1 3" key="1">
    <citation type="submission" date="2020-05" db="EMBL/GenBank/DDBJ databases">
        <title>Whole genome shotgun sequence of Streptomyces fulvorobeus NBRC 15897.</title>
        <authorList>
            <person name="Komaki H."/>
            <person name="Tamura T."/>
        </authorList>
    </citation>
    <scope>NUCLEOTIDE SEQUENCE [LARGE SCALE GENOMIC DNA]</scope>
    <source>
        <strain evidence="1 3">NBRC 15897</strain>
    </source>
</reference>
<name>A0A7J0CES7_9ACTN</name>
<keyword evidence="3" id="KW-1185">Reference proteome</keyword>
<dbReference type="Proteomes" id="UP000530403">
    <property type="component" value="Unassembled WGS sequence"/>
</dbReference>
<comment type="caution">
    <text evidence="1">The sequence shown here is derived from an EMBL/GenBank/DDBJ whole genome shotgun (WGS) entry which is preliminary data.</text>
</comment>
<organism evidence="1 3">
    <name type="scientific">Streptomyces fulvorobeus</name>
    <dbReference type="NCBI Taxonomy" id="284028"/>
    <lineage>
        <taxon>Bacteria</taxon>
        <taxon>Bacillati</taxon>
        <taxon>Actinomycetota</taxon>
        <taxon>Actinomycetes</taxon>
        <taxon>Kitasatosporales</taxon>
        <taxon>Streptomycetaceae</taxon>
        <taxon>Streptomyces</taxon>
    </lineage>
</organism>
<reference evidence="2 4" key="2">
    <citation type="submission" date="2020-07" db="EMBL/GenBank/DDBJ databases">
        <title>Sequencing the genomes of 1000 actinobacteria strains.</title>
        <authorList>
            <person name="Klenk H.-P."/>
        </authorList>
    </citation>
    <scope>NUCLEOTIDE SEQUENCE [LARGE SCALE GENOMIC DNA]</scope>
    <source>
        <strain evidence="2 4">DSM 41455</strain>
    </source>
</reference>
<dbReference type="Proteomes" id="UP000498980">
    <property type="component" value="Unassembled WGS sequence"/>
</dbReference>
<evidence type="ECO:0000313" key="2">
    <source>
        <dbReference type="EMBL" id="NYE44252.1"/>
    </source>
</evidence>
<dbReference type="EMBL" id="JACCCF010000001">
    <property type="protein sequence ID" value="NYE44252.1"/>
    <property type="molecule type" value="Genomic_DNA"/>
</dbReference>
<evidence type="ECO:0000313" key="3">
    <source>
        <dbReference type="Proteomes" id="UP000498980"/>
    </source>
</evidence>
<accession>A0A7J0CES7</accession>
<evidence type="ECO:0000313" key="4">
    <source>
        <dbReference type="Proteomes" id="UP000530403"/>
    </source>
</evidence>